<gene>
    <name evidence="3" type="ORF">JY651_12340</name>
</gene>
<evidence type="ECO:0000256" key="2">
    <source>
        <dbReference type="SAM" id="SignalP"/>
    </source>
</evidence>
<accession>A0ABX7P5C0</accession>
<evidence type="ECO:0000313" key="4">
    <source>
        <dbReference type="Proteomes" id="UP000662747"/>
    </source>
</evidence>
<dbReference type="RefSeq" id="WP_206727217.1">
    <property type="nucleotide sequence ID" value="NZ_CP071090.1"/>
</dbReference>
<dbReference type="EMBL" id="CP071090">
    <property type="protein sequence ID" value="QSQ25664.1"/>
    <property type="molecule type" value="Genomic_DNA"/>
</dbReference>
<feature type="chain" id="PRO_5046012642" evidence="2">
    <location>
        <begin position="23"/>
        <end position="606"/>
    </location>
</feature>
<sequence>MRTWIWVAALAFCLGACSSANEDDPDDGPSPSHDAGTPTNADGGQTSLDAGTLACGGVPTEGRCASSTRIEACVTPTGASIPSVYQYDCQQGASCAVRSGRAECVQTASCLEGASQCSSSGALQTCSGGTWATTQCAGGCKASVLGSFCSPAIPKKQVSARVTYEARSPNATLTDWGPVFEANGVSLLVLSYSGNQLLDVAVTNGTGDFSIDAPLNPTSTDFVAVALAASDGANGLAFAVAAPGFPAPGLQDIAAQKPNPRLWSYAFLTSSMGASSTLRITEAMGSGAVRVYDYLRYAYAVTLQRFEGRPGLPLIIWLGYGTSWSCGACFAPVPTRVFGLPFLAQMWLPADANQSFWADSVTGHELGHWTMASHGTSPDEGGYHSLGNPTFPGQAWSEGYATWFSSNLRNNSYYVDKQNGAMFWLNIDTRDYQGNTPWTRPAPNLGLIQLMDENEVSAILWRLSLGRAWGTAAVDRGLASPQLNTPPFTRGYTRHVWEVNRDTGQLLNVQDTGLPRPMLADFLDAVRCEGYPAQAVDAATEPTTAYPYPSNAPVCSASSCSRSCGGCCLAGSCQPGNTASACGTGGNACEACAPGYVCSAGTCRPG</sequence>
<proteinExistence type="predicted"/>
<reference evidence="3 4" key="1">
    <citation type="submission" date="2021-02" db="EMBL/GenBank/DDBJ databases">
        <title>De Novo genome assembly of isolated myxobacteria.</title>
        <authorList>
            <person name="Stevens D.C."/>
        </authorList>
    </citation>
    <scope>NUCLEOTIDE SEQUENCE [LARGE SCALE GENOMIC DNA]</scope>
    <source>
        <strain evidence="4">SCPEA02</strain>
    </source>
</reference>
<keyword evidence="4" id="KW-1185">Reference proteome</keyword>
<feature type="signal peptide" evidence="2">
    <location>
        <begin position="1"/>
        <end position="22"/>
    </location>
</feature>
<evidence type="ECO:0000313" key="3">
    <source>
        <dbReference type="EMBL" id="QSQ25664.1"/>
    </source>
</evidence>
<keyword evidence="2" id="KW-0732">Signal</keyword>
<feature type="region of interest" description="Disordered" evidence="1">
    <location>
        <begin position="22"/>
        <end position="43"/>
    </location>
</feature>
<organism evidence="3 4">
    <name type="scientific">Pyxidicoccus parkwayensis</name>
    <dbReference type="NCBI Taxonomy" id="2813578"/>
    <lineage>
        <taxon>Bacteria</taxon>
        <taxon>Pseudomonadati</taxon>
        <taxon>Myxococcota</taxon>
        <taxon>Myxococcia</taxon>
        <taxon>Myxococcales</taxon>
        <taxon>Cystobacterineae</taxon>
        <taxon>Myxococcaceae</taxon>
        <taxon>Pyxidicoccus</taxon>
    </lineage>
</organism>
<name>A0ABX7P5C0_9BACT</name>
<dbReference type="Proteomes" id="UP000662747">
    <property type="component" value="Chromosome"/>
</dbReference>
<protein>
    <submittedName>
        <fullName evidence="3">Uncharacterized protein</fullName>
    </submittedName>
</protein>
<evidence type="ECO:0000256" key="1">
    <source>
        <dbReference type="SAM" id="MobiDB-lite"/>
    </source>
</evidence>